<gene>
    <name evidence="2" type="ORF">AABB31_05485</name>
</gene>
<feature type="chain" id="PRO_5042852071" evidence="1">
    <location>
        <begin position="19"/>
        <end position="98"/>
    </location>
</feature>
<dbReference type="KEGG" id="yrh:AABB31_05485"/>
<dbReference type="EMBL" id="CP151767">
    <property type="protein sequence ID" value="WZU68369.1"/>
    <property type="molecule type" value="Genomic_DNA"/>
</dbReference>
<sequence>MAWTVLALVAGTVCVASAFGSDPQTDVWLIIAIGAVAFHDAYRTDETKPIRHVSLIGIGELIGRGFRAGLASCLASLPGLLLGLKLRDLLANTQQVTP</sequence>
<reference evidence="2" key="1">
    <citation type="submission" date="2024-08" db="EMBL/GenBank/DDBJ databases">
        <title>Phylogenomic analyses of a clade within the roseobacter group suggest taxonomic reassignments of species of the genera Aestuariivita, Citreicella, Loktanella, Nautella, Pelagibaca, Ruegeria, Thalassobius, Thiobacimonas and Tropicibacter, and the proposal o.</title>
        <authorList>
            <person name="Jeon C.O."/>
        </authorList>
    </citation>
    <scope>NUCLEOTIDE SEQUENCE</scope>
    <source>
        <strain evidence="2">SS1-5</strain>
    </source>
</reference>
<keyword evidence="3" id="KW-1185">Reference proteome</keyword>
<evidence type="ECO:0000256" key="1">
    <source>
        <dbReference type="SAM" id="SignalP"/>
    </source>
</evidence>
<accession>A0AAN0NM16</accession>
<dbReference type="Proteomes" id="UP001470809">
    <property type="component" value="Chromosome"/>
</dbReference>
<evidence type="ECO:0000313" key="2">
    <source>
        <dbReference type="EMBL" id="WZU68369.1"/>
    </source>
</evidence>
<dbReference type="RefSeq" id="WP_342077658.1">
    <property type="nucleotide sequence ID" value="NZ_CP151767.2"/>
</dbReference>
<evidence type="ECO:0000313" key="3">
    <source>
        <dbReference type="Proteomes" id="UP001470809"/>
    </source>
</evidence>
<name>A0AAN0NM16_9RHOB</name>
<organism evidence="2 3">
    <name type="scientific">Yoonia rhodophyticola</name>
    <dbReference type="NCBI Taxonomy" id="3137370"/>
    <lineage>
        <taxon>Bacteria</taxon>
        <taxon>Pseudomonadati</taxon>
        <taxon>Pseudomonadota</taxon>
        <taxon>Alphaproteobacteria</taxon>
        <taxon>Rhodobacterales</taxon>
        <taxon>Paracoccaceae</taxon>
        <taxon>Yoonia</taxon>
    </lineage>
</organism>
<protein>
    <submittedName>
        <fullName evidence="2">Uncharacterized protein</fullName>
    </submittedName>
</protein>
<feature type="signal peptide" evidence="1">
    <location>
        <begin position="1"/>
        <end position="18"/>
    </location>
</feature>
<proteinExistence type="predicted"/>
<keyword evidence="1" id="KW-0732">Signal</keyword>
<dbReference type="AlphaFoldDB" id="A0AAN0NM16"/>